<dbReference type="InterPro" id="IPR011032">
    <property type="entry name" value="GroES-like_sf"/>
</dbReference>
<protein>
    <submittedName>
        <fullName evidence="1">Uncharacterized protein</fullName>
    </submittedName>
</protein>
<dbReference type="AlphaFoldDB" id="A0A382Q046"/>
<dbReference type="SUPFAM" id="SSF50129">
    <property type="entry name" value="GroES-like"/>
    <property type="match status" value="1"/>
</dbReference>
<accession>A0A382Q046</accession>
<sequence>MMRAAWFDEFGSARKVLNLGDFRKPSVGPGEVLVKLHTSGVNPSDVKKRAG</sequence>
<evidence type="ECO:0000313" key="1">
    <source>
        <dbReference type="EMBL" id="SVC78949.1"/>
    </source>
</evidence>
<dbReference type="Gene3D" id="3.90.180.10">
    <property type="entry name" value="Medium-chain alcohol dehydrogenases, catalytic domain"/>
    <property type="match status" value="1"/>
</dbReference>
<organism evidence="1">
    <name type="scientific">marine metagenome</name>
    <dbReference type="NCBI Taxonomy" id="408172"/>
    <lineage>
        <taxon>unclassified sequences</taxon>
        <taxon>metagenomes</taxon>
        <taxon>ecological metagenomes</taxon>
    </lineage>
</organism>
<feature type="non-terminal residue" evidence="1">
    <location>
        <position position="51"/>
    </location>
</feature>
<proteinExistence type="predicted"/>
<reference evidence="1" key="1">
    <citation type="submission" date="2018-05" db="EMBL/GenBank/DDBJ databases">
        <authorList>
            <person name="Lanie J.A."/>
            <person name="Ng W.-L."/>
            <person name="Kazmierczak K.M."/>
            <person name="Andrzejewski T.M."/>
            <person name="Davidsen T.M."/>
            <person name="Wayne K.J."/>
            <person name="Tettelin H."/>
            <person name="Glass J.I."/>
            <person name="Rusch D."/>
            <person name="Podicherti R."/>
            <person name="Tsui H.-C.T."/>
            <person name="Winkler M.E."/>
        </authorList>
    </citation>
    <scope>NUCLEOTIDE SEQUENCE</scope>
</reference>
<gene>
    <name evidence="1" type="ORF">METZ01_LOCUS331803</name>
</gene>
<dbReference type="EMBL" id="UINC01111034">
    <property type="protein sequence ID" value="SVC78949.1"/>
    <property type="molecule type" value="Genomic_DNA"/>
</dbReference>
<name>A0A382Q046_9ZZZZ</name>